<feature type="domain" description="Anaphase-promoting complex subunit 5" evidence="2">
    <location>
        <begin position="636"/>
        <end position="673"/>
    </location>
</feature>
<name>A0ABW3M0I8_9PSEU</name>
<keyword evidence="4" id="KW-1185">Reference proteome</keyword>
<dbReference type="SMART" id="SM00028">
    <property type="entry name" value="TPR"/>
    <property type="match status" value="6"/>
</dbReference>
<feature type="region of interest" description="Disordered" evidence="1">
    <location>
        <begin position="61"/>
        <end position="86"/>
    </location>
</feature>
<dbReference type="InterPro" id="IPR027417">
    <property type="entry name" value="P-loop_NTPase"/>
</dbReference>
<evidence type="ECO:0000313" key="4">
    <source>
        <dbReference type="Proteomes" id="UP001597045"/>
    </source>
</evidence>
<dbReference type="Pfam" id="PF13374">
    <property type="entry name" value="TPR_10"/>
    <property type="match status" value="2"/>
</dbReference>
<evidence type="ECO:0000259" key="2">
    <source>
        <dbReference type="Pfam" id="PF12862"/>
    </source>
</evidence>
<dbReference type="Pfam" id="PF12862">
    <property type="entry name" value="ANAPC5"/>
    <property type="match status" value="2"/>
</dbReference>
<dbReference type="InterPro" id="IPR026000">
    <property type="entry name" value="Apc5_dom"/>
</dbReference>
<sequence length="899" mass="97951">MAVVVAAGVGVVTNLVTAQFSWTLTVVVVLLVSIQAHRVIGLIRAEHQDLQMVRDRLLGPLRPTTPPRMNGKLPANQGSMSWLTPSRTPTPLWGRNEIRDRLVAWCTDLAVDASVARVVTGPAGVGKSRLALAVAEALPAGWVTGRLLVADGLVDRIVACRQPTLVIIEDADRMTGLELLITQAARHPDMVRLLLITRQPEFPRSLPDAVVPQIQVEPLAPIGEAADRQRWFAEAVAGYARSWGLLLGPVPVTPTGRDEDTLLVLHARAFLTVLGRTGSPGWSLRRVARELVDLEQRRWEGDLRSLPVGCDREVLAEAVTALSLSPADTVLRAAEVLRHVPQFSHDSAHESRVVVARWVRRRYPPGPDGRSDLQPHLVGERLVLDTLARTPQLLQIDSTAVVPVLTQACDTFPDAVHLLTAVLTQHPLMLASHLRTIVILSIADTHLDGPLADLVDTSHADPQRELATLTIPSRFPQLRCAVGDLTVQRARAFARTHPDRDHPDLADALHDQGANLRGIGRYQDALTHTEEAVTIFRNLADAQPGRYRIHLAETLTSLSASLRGVLRHPEALAASKEAVILLRQLVSADSRHNASLANALSSLSASLWYTGSHHDAVTAARDAVTVTRELARSHPRHHSDLAHALINLAMNLSAIGDYCAALAAEEEAVALLRTLATVDPDRYRPELATALHGLGVRHWEMENHRDALVADEEAVAIRRDLTKTNPGLYSPDLAMSLCNLNIILRELGRPVEAVRIGRHAVSTARRLATTDQPLLAAALQSLSISLGTTGQHNEALTTSQEAIALFRNLTDTECADRRLQLAKALQNLAANLHKTGQRGNARAAASEAVTILQTLADTEPHKYRPHLTLALRNLDTLLGQKPEDNLHEWLASWSRGVGV</sequence>
<gene>
    <name evidence="3" type="ORF">ACFQ1S_00070</name>
</gene>
<dbReference type="Gene3D" id="1.25.40.10">
    <property type="entry name" value="Tetratricopeptide repeat domain"/>
    <property type="match status" value="3"/>
</dbReference>
<evidence type="ECO:0000313" key="3">
    <source>
        <dbReference type="EMBL" id="MFD1044102.1"/>
    </source>
</evidence>
<comment type="caution">
    <text evidence="3">The sequence shown here is derived from an EMBL/GenBank/DDBJ whole genome shotgun (WGS) entry which is preliminary data.</text>
</comment>
<dbReference type="PANTHER" id="PTHR19959">
    <property type="entry name" value="KINESIN LIGHT CHAIN"/>
    <property type="match status" value="1"/>
</dbReference>
<dbReference type="SUPFAM" id="SSF48452">
    <property type="entry name" value="TPR-like"/>
    <property type="match status" value="2"/>
</dbReference>
<proteinExistence type="predicted"/>
<dbReference type="Pfam" id="PF13424">
    <property type="entry name" value="TPR_12"/>
    <property type="match status" value="1"/>
</dbReference>
<organism evidence="3 4">
    <name type="scientific">Kibdelosporangium lantanae</name>
    <dbReference type="NCBI Taxonomy" id="1497396"/>
    <lineage>
        <taxon>Bacteria</taxon>
        <taxon>Bacillati</taxon>
        <taxon>Actinomycetota</taxon>
        <taxon>Actinomycetes</taxon>
        <taxon>Pseudonocardiales</taxon>
        <taxon>Pseudonocardiaceae</taxon>
        <taxon>Kibdelosporangium</taxon>
    </lineage>
</organism>
<dbReference type="InterPro" id="IPR019734">
    <property type="entry name" value="TPR_rpt"/>
</dbReference>
<accession>A0ABW3M0I8</accession>
<evidence type="ECO:0000256" key="1">
    <source>
        <dbReference type="SAM" id="MobiDB-lite"/>
    </source>
</evidence>
<dbReference type="EMBL" id="JBHTIS010000002">
    <property type="protein sequence ID" value="MFD1044102.1"/>
    <property type="molecule type" value="Genomic_DNA"/>
</dbReference>
<dbReference type="InterPro" id="IPR011990">
    <property type="entry name" value="TPR-like_helical_dom_sf"/>
</dbReference>
<feature type="compositionally biased region" description="Polar residues" evidence="1">
    <location>
        <begin position="76"/>
        <end position="86"/>
    </location>
</feature>
<dbReference type="Proteomes" id="UP001597045">
    <property type="component" value="Unassembled WGS sequence"/>
</dbReference>
<protein>
    <submittedName>
        <fullName evidence="3">Tetratricopeptide repeat protein</fullName>
    </submittedName>
</protein>
<dbReference type="PANTHER" id="PTHR19959:SF119">
    <property type="entry name" value="FUNGAL LIPASE-LIKE DOMAIN-CONTAINING PROTEIN"/>
    <property type="match status" value="1"/>
</dbReference>
<reference evidence="4" key="1">
    <citation type="journal article" date="2019" name="Int. J. Syst. Evol. Microbiol.">
        <title>The Global Catalogue of Microorganisms (GCM) 10K type strain sequencing project: providing services to taxonomists for standard genome sequencing and annotation.</title>
        <authorList>
            <consortium name="The Broad Institute Genomics Platform"/>
            <consortium name="The Broad Institute Genome Sequencing Center for Infectious Disease"/>
            <person name="Wu L."/>
            <person name="Ma J."/>
        </authorList>
    </citation>
    <scope>NUCLEOTIDE SEQUENCE [LARGE SCALE GENOMIC DNA]</scope>
    <source>
        <strain evidence="4">JCM 31486</strain>
    </source>
</reference>
<dbReference type="SUPFAM" id="SSF52540">
    <property type="entry name" value="P-loop containing nucleoside triphosphate hydrolases"/>
    <property type="match status" value="1"/>
</dbReference>
<feature type="domain" description="Anaphase-promoting complex subunit 5" evidence="2">
    <location>
        <begin position="821"/>
        <end position="859"/>
    </location>
</feature>